<evidence type="ECO:0000313" key="6">
    <source>
        <dbReference type="EMBL" id="KAK9909702.1"/>
    </source>
</evidence>
<dbReference type="Gene3D" id="2.60.120.650">
    <property type="entry name" value="Cupin"/>
    <property type="match status" value="1"/>
</dbReference>
<dbReference type="Pfam" id="PF02373">
    <property type="entry name" value="JmjC"/>
    <property type="match status" value="1"/>
</dbReference>
<dbReference type="InterPro" id="IPR004198">
    <property type="entry name" value="Znf_C5HC2"/>
</dbReference>
<keyword evidence="1" id="KW-0479">Metal-binding</keyword>
<feature type="compositionally biased region" description="Basic and acidic residues" evidence="3">
    <location>
        <begin position="848"/>
        <end position="858"/>
    </location>
</feature>
<evidence type="ECO:0000313" key="7">
    <source>
        <dbReference type="Proteomes" id="UP001491310"/>
    </source>
</evidence>
<feature type="compositionally biased region" description="Low complexity" evidence="3">
    <location>
        <begin position="1434"/>
        <end position="1498"/>
    </location>
</feature>
<comment type="caution">
    <text evidence="6">The sequence shown here is derived from an EMBL/GenBank/DDBJ whole genome shotgun (WGS) entry which is preliminary data.</text>
</comment>
<feature type="domain" description="JmjN" evidence="4">
    <location>
        <begin position="385"/>
        <end position="426"/>
    </location>
</feature>
<dbReference type="Pfam" id="PF02928">
    <property type="entry name" value="zf-C5HC2"/>
    <property type="match status" value="1"/>
</dbReference>
<feature type="compositionally biased region" description="Basic residues" evidence="3">
    <location>
        <begin position="286"/>
        <end position="296"/>
    </location>
</feature>
<accession>A0ABR2YS24</accession>
<dbReference type="InterPro" id="IPR003347">
    <property type="entry name" value="JmjC_dom"/>
</dbReference>
<feature type="region of interest" description="Disordered" evidence="3">
    <location>
        <begin position="94"/>
        <end position="322"/>
    </location>
</feature>
<dbReference type="Proteomes" id="UP001491310">
    <property type="component" value="Unassembled WGS sequence"/>
</dbReference>
<reference evidence="6 7" key="1">
    <citation type="journal article" date="2024" name="Nat. Commun.">
        <title>Phylogenomics reveals the evolutionary origins of lichenization in chlorophyte algae.</title>
        <authorList>
            <person name="Puginier C."/>
            <person name="Libourel C."/>
            <person name="Otte J."/>
            <person name="Skaloud P."/>
            <person name="Haon M."/>
            <person name="Grisel S."/>
            <person name="Petersen M."/>
            <person name="Berrin J.G."/>
            <person name="Delaux P.M."/>
            <person name="Dal Grande F."/>
            <person name="Keller J."/>
        </authorList>
    </citation>
    <scope>NUCLEOTIDE SEQUENCE [LARGE SCALE GENOMIC DNA]</scope>
    <source>
        <strain evidence="6 7">SAG 216-7</strain>
    </source>
</reference>
<feature type="compositionally biased region" description="Acidic residues" evidence="3">
    <location>
        <begin position="1121"/>
        <end position="1134"/>
    </location>
</feature>
<feature type="domain" description="JmjC" evidence="5">
    <location>
        <begin position="612"/>
        <end position="780"/>
    </location>
</feature>
<sequence length="1619" mass="174523">MDAWIAGPGLKVDVQKISKGLKVTLGLQSAMEAASLQCQPFEQPGNNGIVHPAGMRGTDVGGNLITEKGLTTSSVAVPESRPPSENGAHEVLVEPMNGSAPPEGAKAEQDAAKGAQEQESGQAENIPGPEDGEGHACANGGRQRRASALAATRKVSDYIVQESKSIRELRNDLQAEAGQSGKKQGKKRKAASPTTPLASALDARTKIAGPRLKRKYTRRKQPGAAQEAGSDADGDNADTAAADGGEQQESPAEGAMPLSAAGESAEKATFFPSGKRRGRPPGSRNLRPRGRGRGRGGRWGSGARRSRAQDTPSDDEAELQLPAMSPTASYYMDQEMEMDTLHGCTKCRFNQNGCGACRDAPIMERPKTVRWKPEAARPQTSVPSAPTFYPTAEEFTDPVAYINKIRPEGEKAGIACIVPPEGWEPPFALEKGTNGQNAESFRFSIRKQLTSHLCMRVANTGKATKRAPSRYDRGGEDEEHAHEHADFGFVTLERPYTLKSFAAYADWVKALHFSNPPPKTFTEPQPVKKRKLCSYFGPEPTVEEIEGEFWRIVESPDEVVESLYGQDLDSGHHGSGFPLPPFRQRLLEAHLAASEGAKKDGEGRKFTPEEAVYSEHKWNINNMPRCKGSVLRYLVGEELITGVMVPWLYVGSCLSAFCWHVEDHALYSVNYLHMGAPKVWYGVPAHASEALEIAMRDALPHLFEHSPDLLYQLVTLVSPTQLRARGVPVHRLVHKEGSFVITFPNAYHAGFNTGFNCAEAVNFGPPDWLPWGTYVADKYRREGRSATLSHDALLIALVAAAPDVSARLKREAQAAEAERVSVALIPDEGAVAVKVELRTPSTEPAAPKAEDADVKMEDAGEAVEDSAERASSQQTATTSGRNYVPGESTDLSFLDPINRADTPPRAIQLAAAELSLRLEQNRRRLNTGLADAVATIERRRMCGKAGAMDADGVHTNTEDVDCEVCKGDLHLWAVVSPKCPGRATCAEHASALGCPVEDMVLLYRFTLEELEAFLEDAKKCIPGAEEAIAQALEHKAHQKHEPEVIKLGPISMGERLRIGGDFDSDEEADEATPTPTPPQPPKRQYKRKTADTNEGVMKPKRKYTRKSDKWKTKKVEFLKSDDEDEKMQDAEGADGEANAEAPAGEGLRRTRRPRAATRNISELLADAEDSFGEEEEPEPEPDSEQETRRTTKQRRGVPGKRGGRRRSAAEEEEEEEPLPIIEHELDAQPSTHEVSRMSVPSVPVPVWPPVVPPPVVSPVAPTPTPVITTGASQLPPATPVPAAQQMIPIAMLAELQRVMAQNAAMAASASAPPGTLPFNPYELLAHAANDHQNGAQGMLPLMQTLARLLPMAACQASQAPPAQPAPTLAMHPFPPAPQALHPLPAHPAYPGGPTSGPFPHFSGPFPGLPNAAGAGWPPGFPDRQPVFHTPATVAAQQMAWQQQQQQPQQPQLAPQQAAWQPAMLPQQPQHAPQQAAWQPAALPQQPQQSAQPLQQSAQVTPSEPLAAMPGLHAAMLEPTTQPAPQPELRASAEEQPAAAEHAQPAAWPTQAAQPAPAQKTQGVAQVAEAAPSLEAIVSAAEAQDNWPVGLEQVAASQQLEPIEAAEFTAMLNQASSHAA</sequence>
<proteinExistence type="predicted"/>
<keyword evidence="2" id="KW-0408">Iron</keyword>
<feature type="region of interest" description="Disordered" evidence="3">
    <location>
        <begin position="1358"/>
        <end position="1400"/>
    </location>
</feature>
<organism evidence="6 7">
    <name type="scientific">Coccomyxa subellipsoidea</name>
    <dbReference type="NCBI Taxonomy" id="248742"/>
    <lineage>
        <taxon>Eukaryota</taxon>
        <taxon>Viridiplantae</taxon>
        <taxon>Chlorophyta</taxon>
        <taxon>core chlorophytes</taxon>
        <taxon>Trebouxiophyceae</taxon>
        <taxon>Trebouxiophyceae incertae sedis</taxon>
        <taxon>Coccomyxaceae</taxon>
        <taxon>Coccomyxa</taxon>
    </lineage>
</organism>
<dbReference type="PANTHER" id="PTHR10694:SF33">
    <property type="entry name" value="LYSINE-SPECIFIC DEMETHYLASE 5"/>
    <property type="match status" value="1"/>
</dbReference>
<feature type="compositionally biased region" description="Basic and acidic residues" evidence="3">
    <location>
        <begin position="164"/>
        <end position="173"/>
    </location>
</feature>
<evidence type="ECO:0000256" key="2">
    <source>
        <dbReference type="ARBA" id="ARBA00023004"/>
    </source>
</evidence>
<feature type="compositionally biased region" description="Basic residues" evidence="3">
    <location>
        <begin position="1190"/>
        <end position="1206"/>
    </location>
</feature>
<protein>
    <recommendedName>
        <fullName evidence="8">JmjC-domain-containing protein</fullName>
    </recommendedName>
</protein>
<dbReference type="InterPro" id="IPR003349">
    <property type="entry name" value="JmjN"/>
</dbReference>
<feature type="region of interest" description="Disordered" evidence="3">
    <location>
        <begin position="1434"/>
        <end position="1500"/>
    </location>
</feature>
<feature type="compositionally biased region" description="Basic and acidic residues" evidence="3">
    <location>
        <begin position="1105"/>
        <end position="1120"/>
    </location>
</feature>
<keyword evidence="7" id="KW-1185">Reference proteome</keyword>
<feature type="compositionally biased region" description="Low complexity" evidence="3">
    <location>
        <begin position="1533"/>
        <end position="1558"/>
    </location>
</feature>
<dbReference type="PROSITE" id="PS51183">
    <property type="entry name" value="JMJN"/>
    <property type="match status" value="1"/>
</dbReference>
<feature type="compositionally biased region" description="Polar residues" evidence="3">
    <location>
        <begin position="869"/>
        <end position="881"/>
    </location>
</feature>
<feature type="region of interest" description="Disordered" evidence="3">
    <location>
        <begin position="840"/>
        <end position="887"/>
    </location>
</feature>
<feature type="compositionally biased region" description="Basic residues" evidence="3">
    <location>
        <begin position="211"/>
        <end position="221"/>
    </location>
</feature>
<evidence type="ECO:0008006" key="8">
    <source>
        <dbReference type="Google" id="ProtNLM"/>
    </source>
</evidence>
<dbReference type="EMBL" id="JALJOT010000006">
    <property type="protein sequence ID" value="KAK9909702.1"/>
    <property type="molecule type" value="Genomic_DNA"/>
</dbReference>
<evidence type="ECO:0000259" key="4">
    <source>
        <dbReference type="PROSITE" id="PS51183"/>
    </source>
</evidence>
<name>A0ABR2YS24_9CHLO</name>
<gene>
    <name evidence="6" type="ORF">WJX75_006337</name>
</gene>
<dbReference type="PANTHER" id="PTHR10694">
    <property type="entry name" value="LYSINE-SPECIFIC DEMETHYLASE"/>
    <property type="match status" value="1"/>
</dbReference>
<dbReference type="SMART" id="SM00545">
    <property type="entry name" value="JmjN"/>
    <property type="match status" value="1"/>
</dbReference>
<dbReference type="SMART" id="SM00558">
    <property type="entry name" value="JmjC"/>
    <property type="match status" value="1"/>
</dbReference>
<dbReference type="SUPFAM" id="SSF51197">
    <property type="entry name" value="Clavaminate synthase-like"/>
    <property type="match status" value="1"/>
</dbReference>
<dbReference type="Pfam" id="PF02375">
    <property type="entry name" value="JmjN"/>
    <property type="match status" value="1"/>
</dbReference>
<feature type="compositionally biased region" description="Acidic residues" evidence="3">
    <location>
        <begin position="1165"/>
        <end position="1184"/>
    </location>
</feature>
<evidence type="ECO:0000259" key="5">
    <source>
        <dbReference type="PROSITE" id="PS51184"/>
    </source>
</evidence>
<dbReference type="PROSITE" id="PS51184">
    <property type="entry name" value="JMJC"/>
    <property type="match status" value="1"/>
</dbReference>
<feature type="region of interest" description="Disordered" evidence="3">
    <location>
        <begin position="1517"/>
        <end position="1560"/>
    </location>
</feature>
<feature type="compositionally biased region" description="Low complexity" evidence="3">
    <location>
        <begin position="1135"/>
        <end position="1145"/>
    </location>
</feature>
<evidence type="ECO:0000256" key="3">
    <source>
        <dbReference type="SAM" id="MobiDB-lite"/>
    </source>
</evidence>
<evidence type="ECO:0000256" key="1">
    <source>
        <dbReference type="ARBA" id="ARBA00022723"/>
    </source>
</evidence>
<feature type="region of interest" description="Disordered" evidence="3">
    <location>
        <begin position="1055"/>
        <end position="1222"/>
    </location>
</feature>
<feature type="compositionally biased region" description="Low complexity" evidence="3">
    <location>
        <begin position="1378"/>
        <end position="1400"/>
    </location>
</feature>